<reference evidence="3 4" key="1">
    <citation type="submission" date="2020-02" db="EMBL/GenBank/DDBJ databases">
        <authorList>
            <person name="Ferguson B K."/>
        </authorList>
    </citation>
    <scope>NUCLEOTIDE SEQUENCE [LARGE SCALE GENOMIC DNA]</scope>
</reference>
<feature type="domain" description="BAHCC1-like Tudor" evidence="2">
    <location>
        <begin position="218"/>
        <end position="275"/>
    </location>
</feature>
<evidence type="ECO:0000256" key="1">
    <source>
        <dbReference type="SAM" id="MobiDB-lite"/>
    </source>
</evidence>
<dbReference type="PANTHER" id="PTHR12505">
    <property type="entry name" value="PHD FINGER TRANSCRIPTION FACTOR"/>
    <property type="match status" value="1"/>
</dbReference>
<sequence>VVEQEQESTGTAVDLSGLELLSNTTIAQHENFHSSSPGSSNDSRDSTSLNIQADMGGLAVLCQAADYAMSQPNFIPVSSATASSSIVYRSSTVSTSTDIEDDSPVAEPPVLEPWSAAPQRLTPPLGPPTLTPNKKRSCPPFQGLPETKLTESDLKDFPISIMMYSGGHFVLAQVTDIKAPGIYEVIYLRNPRNRRPYILCTEELLSCAIREVKLDNMAIPAGTRVCSYWSQEYNFMYSGVVSALCKADDKFVFVEFDDGDDGKINRDEIRLLPNELNLTDYDPEPSSPLMGRRRRTSDSKSGDTPKTPPIKVKLLRPPLEEADEEMVQELSLLPVRHDITTDEHDGESHDNSAASEETSEEGSETRLDIKTIVAVRSILI</sequence>
<gene>
    <name evidence="3" type="ORF">NTEN_LOCUS18850</name>
</gene>
<feature type="region of interest" description="Disordered" evidence="1">
    <location>
        <begin position="93"/>
        <end position="145"/>
    </location>
</feature>
<evidence type="ECO:0000313" key="4">
    <source>
        <dbReference type="Proteomes" id="UP000479000"/>
    </source>
</evidence>
<evidence type="ECO:0000313" key="3">
    <source>
        <dbReference type="EMBL" id="CAB0014421.1"/>
    </source>
</evidence>
<feature type="compositionally biased region" description="Basic and acidic residues" evidence="1">
    <location>
        <begin position="338"/>
        <end position="350"/>
    </location>
</feature>
<organism evidence="3 4">
    <name type="scientific">Nesidiocoris tenuis</name>
    <dbReference type="NCBI Taxonomy" id="355587"/>
    <lineage>
        <taxon>Eukaryota</taxon>
        <taxon>Metazoa</taxon>
        <taxon>Ecdysozoa</taxon>
        <taxon>Arthropoda</taxon>
        <taxon>Hexapoda</taxon>
        <taxon>Insecta</taxon>
        <taxon>Pterygota</taxon>
        <taxon>Neoptera</taxon>
        <taxon>Paraneoptera</taxon>
        <taxon>Hemiptera</taxon>
        <taxon>Heteroptera</taxon>
        <taxon>Panheteroptera</taxon>
        <taxon>Cimicomorpha</taxon>
        <taxon>Miridae</taxon>
        <taxon>Dicyphina</taxon>
        <taxon>Nesidiocoris</taxon>
    </lineage>
</organism>
<dbReference type="PANTHER" id="PTHR12505:SF24">
    <property type="entry name" value="PROTEIN WINGED EYE"/>
    <property type="match status" value="1"/>
</dbReference>
<dbReference type="Pfam" id="PF21744">
    <property type="entry name" value="BAHCC1-like_Tudor"/>
    <property type="match status" value="1"/>
</dbReference>
<feature type="region of interest" description="Disordered" evidence="1">
    <location>
        <begin position="338"/>
        <end position="367"/>
    </location>
</feature>
<dbReference type="InterPro" id="IPR052429">
    <property type="entry name" value="BAH_domain_protein"/>
</dbReference>
<name>A0A6H5HCC7_9HEMI</name>
<dbReference type="InterPro" id="IPR048924">
    <property type="entry name" value="BAHCC1-like_Tudor"/>
</dbReference>
<proteinExistence type="predicted"/>
<feature type="region of interest" description="Disordered" evidence="1">
    <location>
        <begin position="30"/>
        <end position="49"/>
    </location>
</feature>
<dbReference type="OrthoDB" id="6426227at2759"/>
<dbReference type="EMBL" id="CADCXU010027796">
    <property type="protein sequence ID" value="CAB0014421.1"/>
    <property type="molecule type" value="Genomic_DNA"/>
</dbReference>
<dbReference type="Proteomes" id="UP000479000">
    <property type="component" value="Unassembled WGS sequence"/>
</dbReference>
<keyword evidence="4" id="KW-1185">Reference proteome</keyword>
<dbReference type="AlphaFoldDB" id="A0A6H5HCC7"/>
<dbReference type="Gene3D" id="2.30.30.140">
    <property type="match status" value="1"/>
</dbReference>
<feature type="non-terminal residue" evidence="3">
    <location>
        <position position="1"/>
    </location>
</feature>
<accession>A0A6H5HCC7</accession>
<feature type="region of interest" description="Disordered" evidence="1">
    <location>
        <begin position="276"/>
        <end position="318"/>
    </location>
</feature>
<evidence type="ECO:0000259" key="2">
    <source>
        <dbReference type="Pfam" id="PF21744"/>
    </source>
</evidence>
<protein>
    <recommendedName>
        <fullName evidence="2">BAHCC1-like Tudor domain-containing protein</fullName>
    </recommendedName>
</protein>